<keyword evidence="4" id="KW-1185">Reference proteome</keyword>
<dbReference type="EMBL" id="JAYWIO010000002">
    <property type="protein sequence ID" value="KAK7282100.1"/>
    <property type="molecule type" value="Genomic_DNA"/>
</dbReference>
<evidence type="ECO:0008006" key="5">
    <source>
        <dbReference type="Google" id="ProtNLM"/>
    </source>
</evidence>
<evidence type="ECO:0000256" key="1">
    <source>
        <dbReference type="SAM" id="Phobius"/>
    </source>
</evidence>
<evidence type="ECO:0000313" key="3">
    <source>
        <dbReference type="EMBL" id="KAK7282100.1"/>
    </source>
</evidence>
<feature type="signal peptide" evidence="2">
    <location>
        <begin position="1"/>
        <end position="29"/>
    </location>
</feature>
<feature type="chain" id="PRO_5043038706" description="Secreted protein" evidence="2">
    <location>
        <begin position="30"/>
        <end position="97"/>
    </location>
</feature>
<dbReference type="AlphaFoldDB" id="A0AAN9IKU5"/>
<sequence length="97" mass="10774">MYSVIRFFNFSALVLHCWLLLVAPPTVLSSGAHGSLALLLWFSGAAGVRGWFASLFRRGSLLYSSRARGSVRCWSRGCWSWLGCCWSWLQVVEAGSV</sequence>
<comment type="caution">
    <text evidence="3">The sequence shown here is derived from an EMBL/GenBank/DDBJ whole genome shotgun (WGS) entry which is preliminary data.</text>
</comment>
<name>A0AAN9IKU5_CROPI</name>
<keyword evidence="1" id="KW-1133">Transmembrane helix</keyword>
<reference evidence="3 4" key="1">
    <citation type="submission" date="2024-01" db="EMBL/GenBank/DDBJ databases">
        <title>The genomes of 5 underutilized Papilionoideae crops provide insights into root nodulation and disease resistanc.</title>
        <authorList>
            <person name="Yuan L."/>
        </authorList>
    </citation>
    <scope>NUCLEOTIDE SEQUENCE [LARGE SCALE GENOMIC DNA]</scope>
    <source>
        <strain evidence="3">ZHUSHIDOU_FW_LH</strain>
        <tissue evidence="3">Leaf</tissue>
    </source>
</reference>
<evidence type="ECO:0000256" key="2">
    <source>
        <dbReference type="SAM" id="SignalP"/>
    </source>
</evidence>
<accession>A0AAN9IKU5</accession>
<keyword evidence="1" id="KW-0812">Transmembrane</keyword>
<feature type="transmembrane region" description="Helical" evidence="1">
    <location>
        <begin position="39"/>
        <end position="56"/>
    </location>
</feature>
<evidence type="ECO:0000313" key="4">
    <source>
        <dbReference type="Proteomes" id="UP001372338"/>
    </source>
</evidence>
<organism evidence="3 4">
    <name type="scientific">Crotalaria pallida</name>
    <name type="common">Smooth rattlebox</name>
    <name type="synonym">Crotalaria striata</name>
    <dbReference type="NCBI Taxonomy" id="3830"/>
    <lineage>
        <taxon>Eukaryota</taxon>
        <taxon>Viridiplantae</taxon>
        <taxon>Streptophyta</taxon>
        <taxon>Embryophyta</taxon>
        <taxon>Tracheophyta</taxon>
        <taxon>Spermatophyta</taxon>
        <taxon>Magnoliopsida</taxon>
        <taxon>eudicotyledons</taxon>
        <taxon>Gunneridae</taxon>
        <taxon>Pentapetalae</taxon>
        <taxon>rosids</taxon>
        <taxon>fabids</taxon>
        <taxon>Fabales</taxon>
        <taxon>Fabaceae</taxon>
        <taxon>Papilionoideae</taxon>
        <taxon>50 kb inversion clade</taxon>
        <taxon>genistoids sensu lato</taxon>
        <taxon>core genistoids</taxon>
        <taxon>Crotalarieae</taxon>
        <taxon>Crotalaria</taxon>
    </lineage>
</organism>
<dbReference type="Proteomes" id="UP001372338">
    <property type="component" value="Unassembled WGS sequence"/>
</dbReference>
<keyword evidence="1" id="KW-0472">Membrane</keyword>
<keyword evidence="2" id="KW-0732">Signal</keyword>
<proteinExistence type="predicted"/>
<protein>
    <recommendedName>
        <fullName evidence="5">Secreted protein</fullName>
    </recommendedName>
</protein>
<gene>
    <name evidence="3" type="ORF">RIF29_10639</name>
</gene>